<keyword evidence="2" id="KW-1185">Reference proteome</keyword>
<dbReference type="Proteomes" id="UP000708208">
    <property type="component" value="Unassembled WGS sequence"/>
</dbReference>
<evidence type="ECO:0000313" key="2">
    <source>
        <dbReference type="Proteomes" id="UP000708208"/>
    </source>
</evidence>
<accession>A0A8J2LMT6</accession>
<feature type="non-terminal residue" evidence="1">
    <location>
        <position position="1"/>
    </location>
</feature>
<reference evidence="1" key="1">
    <citation type="submission" date="2021-06" db="EMBL/GenBank/DDBJ databases">
        <authorList>
            <person name="Hodson N. C."/>
            <person name="Mongue J. A."/>
            <person name="Jaron S. K."/>
        </authorList>
    </citation>
    <scope>NUCLEOTIDE SEQUENCE</scope>
</reference>
<comment type="caution">
    <text evidence="1">The sequence shown here is derived from an EMBL/GenBank/DDBJ whole genome shotgun (WGS) entry which is preliminary data.</text>
</comment>
<gene>
    <name evidence="1" type="ORF">AFUS01_LOCUS42724</name>
</gene>
<dbReference type="EMBL" id="CAJVCH010568350">
    <property type="protein sequence ID" value="CAG7833077.1"/>
    <property type="molecule type" value="Genomic_DNA"/>
</dbReference>
<organism evidence="1 2">
    <name type="scientific">Allacma fusca</name>
    <dbReference type="NCBI Taxonomy" id="39272"/>
    <lineage>
        <taxon>Eukaryota</taxon>
        <taxon>Metazoa</taxon>
        <taxon>Ecdysozoa</taxon>
        <taxon>Arthropoda</taxon>
        <taxon>Hexapoda</taxon>
        <taxon>Collembola</taxon>
        <taxon>Symphypleona</taxon>
        <taxon>Sminthuridae</taxon>
        <taxon>Allacma</taxon>
    </lineage>
</organism>
<name>A0A8J2LMT6_9HEXA</name>
<proteinExistence type="predicted"/>
<dbReference type="AlphaFoldDB" id="A0A8J2LMT6"/>
<sequence length="98" mass="11394">NLKKNNKMMKTLTKRLTFLKCHMSLFSNSGLERKQAKEIMRVKNTSASRRELFQNADIEQLAYGNYDFVKVLQHAKLSGFNGLEYLYKAGWTSLTLNE</sequence>
<protein>
    <submittedName>
        <fullName evidence="1">Uncharacterized protein</fullName>
    </submittedName>
</protein>
<evidence type="ECO:0000313" key="1">
    <source>
        <dbReference type="EMBL" id="CAG7833077.1"/>
    </source>
</evidence>